<comment type="caution">
    <text evidence="1">The sequence shown here is derived from an EMBL/GenBank/DDBJ whole genome shotgun (WGS) entry which is preliminary data.</text>
</comment>
<dbReference type="OrthoDB" id="10616433at2759"/>
<reference evidence="1 2" key="1">
    <citation type="journal article" date="2019" name="Sci. Rep.">
        <title>Orb-weaving spider Araneus ventricosus genome elucidates the spidroin gene catalogue.</title>
        <authorList>
            <person name="Kono N."/>
            <person name="Nakamura H."/>
            <person name="Ohtoshi R."/>
            <person name="Moran D.A.P."/>
            <person name="Shinohara A."/>
            <person name="Yoshida Y."/>
            <person name="Fujiwara M."/>
            <person name="Mori M."/>
            <person name="Tomita M."/>
            <person name="Arakawa K."/>
        </authorList>
    </citation>
    <scope>NUCLEOTIDE SEQUENCE [LARGE SCALE GENOMIC DNA]</scope>
</reference>
<gene>
    <name evidence="1" type="ORF">AVEN_117745_1</name>
</gene>
<accession>A0A4Y2B7F9</accession>
<dbReference type="EMBL" id="BGPR01000058">
    <property type="protein sequence ID" value="GBL88140.1"/>
    <property type="molecule type" value="Genomic_DNA"/>
</dbReference>
<evidence type="ECO:0000313" key="1">
    <source>
        <dbReference type="EMBL" id="GBL88140.1"/>
    </source>
</evidence>
<sequence>MSLYKLCVQKIAILLRDGIYKSCHENPFIFLPSNIVNNLMSAALDLQRLNGFRADDLGLILTSGRLQELKISKINVRDQTEIIKVLFSLKSGCQELEILHLTGPIDDELDNMGHTSSEVSEILWNLFKNTPNLKDLHCCFIFDLKALRNCRKLRI</sequence>
<name>A0A4Y2B7F9_ARAVE</name>
<protein>
    <submittedName>
        <fullName evidence="1">Uncharacterized protein</fullName>
    </submittedName>
</protein>
<organism evidence="1 2">
    <name type="scientific">Araneus ventricosus</name>
    <name type="common">Orbweaver spider</name>
    <name type="synonym">Epeira ventricosa</name>
    <dbReference type="NCBI Taxonomy" id="182803"/>
    <lineage>
        <taxon>Eukaryota</taxon>
        <taxon>Metazoa</taxon>
        <taxon>Ecdysozoa</taxon>
        <taxon>Arthropoda</taxon>
        <taxon>Chelicerata</taxon>
        <taxon>Arachnida</taxon>
        <taxon>Araneae</taxon>
        <taxon>Araneomorphae</taxon>
        <taxon>Entelegynae</taxon>
        <taxon>Araneoidea</taxon>
        <taxon>Araneidae</taxon>
        <taxon>Araneus</taxon>
    </lineage>
</organism>
<keyword evidence="2" id="KW-1185">Reference proteome</keyword>
<evidence type="ECO:0000313" key="2">
    <source>
        <dbReference type="Proteomes" id="UP000499080"/>
    </source>
</evidence>
<dbReference type="Proteomes" id="UP000499080">
    <property type="component" value="Unassembled WGS sequence"/>
</dbReference>
<dbReference type="AlphaFoldDB" id="A0A4Y2B7F9"/>
<proteinExistence type="predicted"/>